<dbReference type="InterPro" id="IPR013766">
    <property type="entry name" value="Thioredoxin_domain"/>
</dbReference>
<name>A0A0E3UWL2_9BACT</name>
<organism evidence="7 8">
    <name type="scientific">Pontibacter korlensis</name>
    <dbReference type="NCBI Taxonomy" id="400092"/>
    <lineage>
        <taxon>Bacteria</taxon>
        <taxon>Pseudomonadati</taxon>
        <taxon>Bacteroidota</taxon>
        <taxon>Cytophagia</taxon>
        <taxon>Cytophagales</taxon>
        <taxon>Hymenobacteraceae</taxon>
        <taxon>Pontibacter</taxon>
    </lineage>
</organism>
<protein>
    <recommendedName>
        <fullName evidence="6">Thioredoxin domain-containing protein</fullName>
    </recommendedName>
</protein>
<proteinExistence type="predicted"/>
<keyword evidence="8" id="KW-1185">Reference proteome</keyword>
<dbReference type="InterPro" id="IPR000866">
    <property type="entry name" value="AhpC/TSA"/>
</dbReference>
<keyword evidence="3" id="KW-1015">Disulfide bond</keyword>
<dbReference type="GO" id="GO:0030313">
    <property type="term" value="C:cell envelope"/>
    <property type="evidence" value="ECO:0007669"/>
    <property type="project" value="UniProtKB-SubCell"/>
</dbReference>
<dbReference type="SUPFAM" id="SSF52833">
    <property type="entry name" value="Thioredoxin-like"/>
    <property type="match status" value="1"/>
</dbReference>
<comment type="subcellular location">
    <subcellularLocation>
        <location evidence="1">Cell envelope</location>
    </subcellularLocation>
</comment>
<dbReference type="PATRIC" id="fig|400092.3.peg.1377"/>
<keyword evidence="4" id="KW-0676">Redox-active center</keyword>
<feature type="chain" id="PRO_5002413462" description="Thioredoxin domain-containing protein" evidence="5">
    <location>
        <begin position="21"/>
        <end position="471"/>
    </location>
</feature>
<sequence>MRIITLLPLLLLLVANQLSAQDKAIISGKITNPLSDYVELIAYPNPLIPEEAKTEAELDGNSFRVEVPVKEAMVAELQHDDEVVQVYLEPGYELNLSFNGGKFLKTLKYTGKGANENSYLAAYTSRFDEEEDYQVLPDNIKFEEEEFTEFLDYRRNDQVKSLEKYAAKNPLSETFKAFMLAEIEFSYAKDKLSYHTLRQQILQVALKKPSPAFYTYLSKLDMQRPANLISPSFVSFLRLYTAYLANEAGYGKEQPEYYKARYDAAGRKLQGQAQILAQAQVLKRSIQQGHLKYTEQMLRDFTPKNTDVALNAYLARLQEANKALTAGSIAPDFTLKSVSGDSISLSDFQGQLVYLNFWSTDCGLCTVEQPNLQQLISKLKGRKVVFLNVAVGSDEAQWRKMVQGKELQGVHLFADGLEAEQIKPYGLKDVPAYYLLDEEGRFLSVKARRPSDHEAFNDILQHLNVRQASLK</sequence>
<evidence type="ECO:0000256" key="3">
    <source>
        <dbReference type="ARBA" id="ARBA00023157"/>
    </source>
</evidence>
<dbReference type="AlphaFoldDB" id="A0A0E3UWL2"/>
<dbReference type="InterPro" id="IPR036249">
    <property type="entry name" value="Thioredoxin-like_sf"/>
</dbReference>
<dbReference type="InterPro" id="IPR050553">
    <property type="entry name" value="Thioredoxin_ResA/DsbE_sf"/>
</dbReference>
<keyword evidence="2" id="KW-0201">Cytochrome c-type biogenesis</keyword>
<dbReference type="RefSeq" id="WP_046309742.1">
    <property type="nucleotide sequence ID" value="NZ_CBCSCY010000001.1"/>
</dbReference>
<dbReference type="KEGG" id="pko:PKOR_06185"/>
<evidence type="ECO:0000259" key="6">
    <source>
        <dbReference type="PROSITE" id="PS51352"/>
    </source>
</evidence>
<feature type="domain" description="Thioredoxin" evidence="6">
    <location>
        <begin position="324"/>
        <end position="468"/>
    </location>
</feature>
<dbReference type="OrthoDB" id="6399635at2"/>
<feature type="signal peptide" evidence="5">
    <location>
        <begin position="1"/>
        <end position="20"/>
    </location>
</feature>
<accession>A0A0E3UWL2</accession>
<evidence type="ECO:0000256" key="2">
    <source>
        <dbReference type="ARBA" id="ARBA00022748"/>
    </source>
</evidence>
<dbReference type="Proteomes" id="UP000033109">
    <property type="component" value="Chromosome"/>
</dbReference>
<dbReference type="GO" id="GO:0016209">
    <property type="term" value="F:antioxidant activity"/>
    <property type="evidence" value="ECO:0007669"/>
    <property type="project" value="InterPro"/>
</dbReference>
<dbReference type="PANTHER" id="PTHR42852">
    <property type="entry name" value="THIOL:DISULFIDE INTERCHANGE PROTEIN DSBE"/>
    <property type="match status" value="1"/>
</dbReference>
<dbReference type="GO" id="GO:0017004">
    <property type="term" value="P:cytochrome complex assembly"/>
    <property type="evidence" value="ECO:0007669"/>
    <property type="project" value="UniProtKB-KW"/>
</dbReference>
<gene>
    <name evidence="7" type="ORF">PKOR_06185</name>
</gene>
<dbReference type="CDD" id="cd02966">
    <property type="entry name" value="TlpA_like_family"/>
    <property type="match status" value="1"/>
</dbReference>
<evidence type="ECO:0000256" key="5">
    <source>
        <dbReference type="SAM" id="SignalP"/>
    </source>
</evidence>
<evidence type="ECO:0000313" key="8">
    <source>
        <dbReference type="Proteomes" id="UP000033109"/>
    </source>
</evidence>
<dbReference type="STRING" id="400092.PKOR_06185"/>
<dbReference type="Gene3D" id="3.40.30.10">
    <property type="entry name" value="Glutaredoxin"/>
    <property type="match status" value="1"/>
</dbReference>
<dbReference type="PROSITE" id="PS51352">
    <property type="entry name" value="THIOREDOXIN_2"/>
    <property type="match status" value="1"/>
</dbReference>
<reference evidence="7 8" key="1">
    <citation type="journal article" date="2015" name="Sci. Rep.">
        <title>Unraveling adaptation of Pontibacter korlensis to radiation and infertility in desert through complete genome and comparative transcriptomic analysis.</title>
        <authorList>
            <person name="Dai J."/>
            <person name="Dai W."/>
            <person name="Qiu C."/>
            <person name="Yang Z."/>
            <person name="Zhang Y."/>
            <person name="Zhou M."/>
            <person name="Zhang L."/>
            <person name="Fang C."/>
            <person name="Gao Q."/>
            <person name="Yang Q."/>
            <person name="Li X."/>
            <person name="Wang Z."/>
            <person name="Wang Z."/>
            <person name="Jia Z."/>
            <person name="Chen X."/>
        </authorList>
    </citation>
    <scope>NUCLEOTIDE SEQUENCE [LARGE SCALE GENOMIC DNA]</scope>
    <source>
        <strain evidence="7 8">X14-1T</strain>
    </source>
</reference>
<keyword evidence="5" id="KW-0732">Signal</keyword>
<evidence type="ECO:0000313" key="7">
    <source>
        <dbReference type="EMBL" id="AKD02786.1"/>
    </source>
</evidence>
<dbReference type="HOGENOM" id="CLU_042529_1_1_10"/>
<dbReference type="EMBL" id="CP009621">
    <property type="protein sequence ID" value="AKD02786.1"/>
    <property type="molecule type" value="Genomic_DNA"/>
</dbReference>
<evidence type="ECO:0000256" key="4">
    <source>
        <dbReference type="ARBA" id="ARBA00023284"/>
    </source>
</evidence>
<dbReference type="Pfam" id="PF00578">
    <property type="entry name" value="AhpC-TSA"/>
    <property type="match status" value="1"/>
</dbReference>
<evidence type="ECO:0000256" key="1">
    <source>
        <dbReference type="ARBA" id="ARBA00004196"/>
    </source>
</evidence>
<dbReference type="GO" id="GO:0016491">
    <property type="term" value="F:oxidoreductase activity"/>
    <property type="evidence" value="ECO:0007669"/>
    <property type="project" value="InterPro"/>
</dbReference>
<dbReference type="PANTHER" id="PTHR42852:SF6">
    <property type="entry name" value="THIOL:DISULFIDE INTERCHANGE PROTEIN DSBE"/>
    <property type="match status" value="1"/>
</dbReference>